<keyword evidence="2" id="KW-1185">Reference proteome</keyword>
<organism evidence="1 2">
    <name type="scientific">Actinoplanes auranticolor</name>
    <dbReference type="NCBI Taxonomy" id="47988"/>
    <lineage>
        <taxon>Bacteria</taxon>
        <taxon>Bacillati</taxon>
        <taxon>Actinomycetota</taxon>
        <taxon>Actinomycetes</taxon>
        <taxon>Micromonosporales</taxon>
        <taxon>Micromonosporaceae</taxon>
        <taxon>Actinoplanes</taxon>
    </lineage>
</organism>
<dbReference type="AlphaFoldDB" id="A0A919VXJ9"/>
<dbReference type="InterPro" id="IPR046251">
    <property type="entry name" value="DUF6284"/>
</dbReference>
<gene>
    <name evidence="1" type="ORF">Aau02nite_81710</name>
</gene>
<name>A0A919VXJ9_9ACTN</name>
<dbReference type="Pfam" id="PF19801">
    <property type="entry name" value="DUF6284"/>
    <property type="match status" value="1"/>
</dbReference>
<dbReference type="RefSeq" id="WP_212993977.1">
    <property type="nucleotide sequence ID" value="NZ_BAABEA010000055.1"/>
</dbReference>
<dbReference type="Proteomes" id="UP000681340">
    <property type="component" value="Unassembled WGS sequence"/>
</dbReference>
<comment type="caution">
    <text evidence="1">The sequence shown here is derived from an EMBL/GenBank/DDBJ whole genome shotgun (WGS) entry which is preliminary data.</text>
</comment>
<proteinExistence type="predicted"/>
<accession>A0A919VXJ9</accession>
<evidence type="ECO:0000313" key="2">
    <source>
        <dbReference type="Proteomes" id="UP000681340"/>
    </source>
</evidence>
<protein>
    <submittedName>
        <fullName evidence="1">Uncharacterized protein</fullName>
    </submittedName>
</protein>
<dbReference type="EMBL" id="BOQL01000076">
    <property type="protein sequence ID" value="GIM78610.1"/>
    <property type="molecule type" value="Genomic_DNA"/>
</dbReference>
<sequence>MLHSLDLNASADDGPTPDDLAAIEAEQPLISRELEWLEIEITLLNGYDRGGPSLLDWRRLRRAEARVIREAFAYVASRAIVDSRRAA</sequence>
<evidence type="ECO:0000313" key="1">
    <source>
        <dbReference type="EMBL" id="GIM78610.1"/>
    </source>
</evidence>
<reference evidence="1" key="1">
    <citation type="submission" date="2021-03" db="EMBL/GenBank/DDBJ databases">
        <title>Whole genome shotgun sequence of Actinoplanes auranticolor NBRC 12245.</title>
        <authorList>
            <person name="Komaki H."/>
            <person name="Tamura T."/>
        </authorList>
    </citation>
    <scope>NUCLEOTIDE SEQUENCE</scope>
    <source>
        <strain evidence="1">NBRC 12245</strain>
    </source>
</reference>